<dbReference type="Proteomes" id="UP001150062">
    <property type="component" value="Unassembled WGS sequence"/>
</dbReference>
<keyword evidence="3" id="KW-0479">Metal-binding</keyword>
<evidence type="ECO:0000313" key="6">
    <source>
        <dbReference type="EMBL" id="KAJ6235691.1"/>
    </source>
</evidence>
<dbReference type="EMBL" id="JAOAOG010000256">
    <property type="protein sequence ID" value="KAJ6235691.1"/>
    <property type="molecule type" value="Genomic_DNA"/>
</dbReference>
<sequence>MELHDQFVSIFSEIVEDVKGFFPPKKEFPKEATNYLIKMVEHNVPDGKHIRGMIVVNTFLALSDKRDPKSIRGALLLGWCLEFYHAFRFVADDVMDHSKTRRGRSCWHELVGMIGINDSFTLEGFVFQLLKKHFCKHPHYLELVEFFLDSGFCSELGRTLSQSTIDYQTKKPIFSKYNNDYFCKMIRLKSSIASFYLPIALGITLATGKAIDLDSLEHQEKLNEAKKVMLQLGEYYIIKDDIIKNFSDKKLLNDNIDQDIQMGKCSWLIVTALKHSSEEQTQQLTKNYGKNNPKSLQIVKEIYQQLNLFQIYQDFEQKSLNSIVHSLDNLKYNPKEIFSILLSQVLKRKN</sequence>
<keyword evidence="2 5" id="KW-0808">Transferase</keyword>
<dbReference type="InterPro" id="IPR008949">
    <property type="entry name" value="Isoprenoid_synthase_dom_sf"/>
</dbReference>
<organism evidence="6 7">
    <name type="scientific">Anaeramoeba flamelloides</name>
    <dbReference type="NCBI Taxonomy" id="1746091"/>
    <lineage>
        <taxon>Eukaryota</taxon>
        <taxon>Metamonada</taxon>
        <taxon>Anaeramoebidae</taxon>
        <taxon>Anaeramoeba</taxon>
    </lineage>
</organism>
<reference evidence="6" key="1">
    <citation type="submission" date="2022-08" db="EMBL/GenBank/DDBJ databases">
        <title>Novel sulfate-reducing endosymbionts in the free-living metamonad Anaeramoeba.</title>
        <authorList>
            <person name="Jerlstrom-Hultqvist J."/>
            <person name="Cepicka I."/>
            <person name="Gallot-Lavallee L."/>
            <person name="Salas-Leiva D."/>
            <person name="Curtis B.A."/>
            <person name="Zahonova K."/>
            <person name="Pipaliya S."/>
            <person name="Dacks J."/>
            <person name="Roger A.J."/>
        </authorList>
    </citation>
    <scope>NUCLEOTIDE SEQUENCE</scope>
    <source>
        <strain evidence="6">Schooner1</strain>
    </source>
</reference>
<comment type="cofactor">
    <cofactor evidence="1">
        <name>Mg(2+)</name>
        <dbReference type="ChEBI" id="CHEBI:18420"/>
    </cofactor>
</comment>
<dbReference type="Pfam" id="PF00348">
    <property type="entry name" value="polyprenyl_synt"/>
    <property type="match status" value="1"/>
</dbReference>
<protein>
    <submittedName>
        <fullName evidence="6">Farnesyl-pyrophosphate synthetase</fullName>
    </submittedName>
</protein>
<evidence type="ECO:0000256" key="2">
    <source>
        <dbReference type="ARBA" id="ARBA00022679"/>
    </source>
</evidence>
<gene>
    <name evidence="6" type="ORF">M0813_28524</name>
</gene>
<keyword evidence="7" id="KW-1185">Reference proteome</keyword>
<keyword evidence="4" id="KW-0460">Magnesium</keyword>
<dbReference type="SUPFAM" id="SSF48576">
    <property type="entry name" value="Terpenoid synthases"/>
    <property type="match status" value="1"/>
</dbReference>
<proteinExistence type="inferred from homology"/>
<evidence type="ECO:0000256" key="1">
    <source>
        <dbReference type="ARBA" id="ARBA00001946"/>
    </source>
</evidence>
<dbReference type="InterPro" id="IPR039702">
    <property type="entry name" value="FPS1-like"/>
</dbReference>
<dbReference type="PANTHER" id="PTHR11525">
    <property type="entry name" value="FARNESYL-PYROPHOSPHATE SYNTHETASE"/>
    <property type="match status" value="1"/>
</dbReference>
<dbReference type="Gene3D" id="1.10.600.10">
    <property type="entry name" value="Farnesyl Diphosphate Synthase"/>
    <property type="match status" value="1"/>
</dbReference>
<dbReference type="PANTHER" id="PTHR11525:SF0">
    <property type="entry name" value="FARNESYL PYROPHOSPHATE SYNTHASE"/>
    <property type="match status" value="1"/>
</dbReference>
<evidence type="ECO:0000256" key="4">
    <source>
        <dbReference type="ARBA" id="ARBA00022842"/>
    </source>
</evidence>
<evidence type="ECO:0000313" key="7">
    <source>
        <dbReference type="Proteomes" id="UP001150062"/>
    </source>
</evidence>
<evidence type="ECO:0000256" key="5">
    <source>
        <dbReference type="RuleBase" id="RU004466"/>
    </source>
</evidence>
<evidence type="ECO:0000256" key="3">
    <source>
        <dbReference type="ARBA" id="ARBA00022723"/>
    </source>
</evidence>
<dbReference type="InterPro" id="IPR000092">
    <property type="entry name" value="Polyprenyl_synt"/>
</dbReference>
<comment type="caution">
    <text evidence="6">The sequence shown here is derived from an EMBL/GenBank/DDBJ whole genome shotgun (WGS) entry which is preliminary data.</text>
</comment>
<comment type="similarity">
    <text evidence="5">Belongs to the FPP/GGPP synthase family.</text>
</comment>
<name>A0ABQ8XSU4_9EUKA</name>
<accession>A0ABQ8XSU4</accession>